<evidence type="ECO:0000313" key="3">
    <source>
        <dbReference type="Proteomes" id="UP000019760"/>
    </source>
</evidence>
<evidence type="ECO:0000313" key="2">
    <source>
        <dbReference type="EMBL" id="GAJ30564.1"/>
    </source>
</evidence>
<comment type="caution">
    <text evidence="2">The sequence shown here is derived from an EMBL/GenBank/DDBJ whole genome shotgun (WGS) entry which is preliminary data.</text>
</comment>
<reference evidence="3" key="1">
    <citation type="journal article" date="2014" name="FEMS Microbiol. Lett.">
        <title>Draft Genomic DNA Sequence of the Facultatively Methylotrophic Bacterium Acidomonas methanolica type strain MB58.</title>
        <authorList>
            <person name="Higashiura N."/>
            <person name="Hadano H."/>
            <person name="Hirakawa H."/>
            <person name="Matsutani M."/>
            <person name="Takabe S."/>
            <person name="Matsushita K."/>
            <person name="Azuma Y."/>
        </authorList>
    </citation>
    <scope>NUCLEOTIDE SEQUENCE [LARGE SCALE GENOMIC DNA]</scope>
    <source>
        <strain evidence="3">MB58</strain>
    </source>
</reference>
<accession>A0A023D8W3</accession>
<protein>
    <submittedName>
        <fullName evidence="2">Uncharacterized protein</fullName>
    </submittedName>
</protein>
<keyword evidence="1" id="KW-0472">Membrane</keyword>
<gene>
    <name evidence="2" type="ORF">Amme_174_003</name>
</gene>
<sequence>MSISGVAAIVFLLAACLTMSIDDSNHFHVNLPLIVASVLSSFVFLWTIGRS</sequence>
<keyword evidence="1" id="KW-0812">Transmembrane</keyword>
<keyword evidence="3" id="KW-1185">Reference proteome</keyword>
<proteinExistence type="predicted"/>
<keyword evidence="1" id="KW-1133">Transmembrane helix</keyword>
<evidence type="ECO:0000256" key="1">
    <source>
        <dbReference type="SAM" id="Phobius"/>
    </source>
</evidence>
<organism evidence="2 3">
    <name type="scientific">Acidomonas methanolica NBRC 104435</name>
    <dbReference type="NCBI Taxonomy" id="1231351"/>
    <lineage>
        <taxon>Bacteria</taxon>
        <taxon>Pseudomonadati</taxon>
        <taxon>Pseudomonadota</taxon>
        <taxon>Alphaproteobacteria</taxon>
        <taxon>Acetobacterales</taxon>
        <taxon>Acetobacteraceae</taxon>
        <taxon>Acidomonas</taxon>
    </lineage>
</organism>
<dbReference type="AlphaFoldDB" id="A0A023D8W3"/>
<dbReference type="RefSeq" id="WP_158310364.1">
    <property type="nucleotide sequence ID" value="NZ_BAND01000166.1"/>
</dbReference>
<dbReference type="EMBL" id="BAND01000166">
    <property type="protein sequence ID" value="GAJ30564.1"/>
    <property type="molecule type" value="Genomic_DNA"/>
</dbReference>
<reference evidence="2 3" key="2">
    <citation type="journal article" date="2014" name="FEMS Microbiol. Lett.">
        <title>Draft genomic DNA sequence of the facultatively methylotrophic bacterium Acidomonas methanolica type strain MB58.</title>
        <authorList>
            <person name="Higashiura N."/>
            <person name="Hadano H."/>
            <person name="Hirakawa H."/>
            <person name="Matsutani M."/>
            <person name="Takabe S."/>
            <person name="Matsushita K."/>
            <person name="Azuma Y."/>
        </authorList>
    </citation>
    <scope>NUCLEOTIDE SEQUENCE [LARGE SCALE GENOMIC DNA]</scope>
    <source>
        <strain evidence="2 3">MB58</strain>
    </source>
</reference>
<name>A0A023D8W3_ACIMT</name>
<feature type="transmembrane region" description="Helical" evidence="1">
    <location>
        <begin position="30"/>
        <end position="48"/>
    </location>
</feature>
<dbReference type="Proteomes" id="UP000019760">
    <property type="component" value="Unassembled WGS sequence"/>
</dbReference>